<dbReference type="PROSITE" id="PS00237">
    <property type="entry name" value="G_PROTEIN_RECEP_F1_1"/>
    <property type="match status" value="1"/>
</dbReference>
<keyword evidence="9" id="KW-0807">Transducer</keyword>
<proteinExistence type="inferred from homology"/>
<dbReference type="Proteomes" id="UP001162483">
    <property type="component" value="Unassembled WGS sequence"/>
</dbReference>
<evidence type="ECO:0000256" key="1">
    <source>
        <dbReference type="ARBA" id="ARBA00004651"/>
    </source>
</evidence>
<accession>A0ABN9EB16</accession>
<comment type="caution">
    <text evidence="12">The sequence shown here is derived from an EMBL/GenBank/DDBJ whole genome shotgun (WGS) entry which is preliminary data.</text>
</comment>
<evidence type="ECO:0000256" key="8">
    <source>
        <dbReference type="ARBA" id="ARBA00023170"/>
    </source>
</evidence>
<dbReference type="PROSITE" id="PS50262">
    <property type="entry name" value="G_PROTEIN_RECEP_F1_2"/>
    <property type="match status" value="1"/>
</dbReference>
<dbReference type="Gene3D" id="1.20.1070.10">
    <property type="entry name" value="Rhodopsin 7-helix transmembrane proteins"/>
    <property type="match status" value="1"/>
</dbReference>
<feature type="transmembrane region" description="Helical" evidence="10">
    <location>
        <begin position="59"/>
        <end position="81"/>
    </location>
</feature>
<keyword evidence="13" id="KW-1185">Reference proteome</keyword>
<feature type="domain" description="G-protein coupled receptors family 1 profile" evidence="11">
    <location>
        <begin position="40"/>
        <end position="178"/>
    </location>
</feature>
<evidence type="ECO:0000256" key="10">
    <source>
        <dbReference type="SAM" id="Phobius"/>
    </source>
</evidence>
<dbReference type="EMBL" id="CATNWA010015329">
    <property type="protein sequence ID" value="CAI9582080.1"/>
    <property type="molecule type" value="Genomic_DNA"/>
</dbReference>
<evidence type="ECO:0000259" key="11">
    <source>
        <dbReference type="PROSITE" id="PS50262"/>
    </source>
</evidence>
<evidence type="ECO:0000256" key="5">
    <source>
        <dbReference type="ARBA" id="ARBA00022989"/>
    </source>
</evidence>
<dbReference type="SUPFAM" id="SSF81321">
    <property type="entry name" value="Family A G protein-coupled receptor-like"/>
    <property type="match status" value="1"/>
</dbReference>
<keyword evidence="3 9" id="KW-0812">Transmembrane</keyword>
<comment type="similarity">
    <text evidence="9">Belongs to the G-protein coupled receptor 1 family.</text>
</comment>
<evidence type="ECO:0000313" key="12">
    <source>
        <dbReference type="EMBL" id="CAI9582080.1"/>
    </source>
</evidence>
<evidence type="ECO:0000256" key="4">
    <source>
        <dbReference type="ARBA" id="ARBA00022725"/>
    </source>
</evidence>
<keyword evidence="6 9" id="KW-0297">G-protein coupled receptor</keyword>
<evidence type="ECO:0000256" key="3">
    <source>
        <dbReference type="ARBA" id="ARBA00022692"/>
    </source>
</evidence>
<evidence type="ECO:0000313" key="13">
    <source>
        <dbReference type="Proteomes" id="UP001162483"/>
    </source>
</evidence>
<evidence type="ECO:0000256" key="2">
    <source>
        <dbReference type="ARBA" id="ARBA00022475"/>
    </source>
</evidence>
<dbReference type="InterPro" id="IPR017452">
    <property type="entry name" value="GPCR_Rhodpsn_7TM"/>
</dbReference>
<evidence type="ECO:0000256" key="9">
    <source>
        <dbReference type="RuleBase" id="RU000688"/>
    </source>
</evidence>
<keyword evidence="8 9" id="KW-0675">Receptor</keyword>
<keyword evidence="2" id="KW-1003">Cell membrane</keyword>
<evidence type="ECO:0000256" key="7">
    <source>
        <dbReference type="ARBA" id="ARBA00023136"/>
    </source>
</evidence>
<keyword evidence="5 10" id="KW-1133">Transmembrane helix</keyword>
<reference evidence="12" key="1">
    <citation type="submission" date="2023-05" db="EMBL/GenBank/DDBJ databases">
        <authorList>
            <person name="Stuckert A."/>
        </authorList>
    </citation>
    <scope>NUCLEOTIDE SEQUENCE</scope>
</reference>
<sequence>MSLNHTPPITFYLIGFSDLHYARIPLFLCFLIIYMLTLLGNLLIIFVSWLDVHLQKPMYYFLMNLSILEVFYTTTVTPKLLQILLGYSHNISLAACFTQMYFFLSCGGTESVLLALMAYDRYLAICRPLNYSKLMHSRVCQSLTMTTWCIGFVASLLPTVSISTLPFCSALAIDHFFL</sequence>
<evidence type="ECO:0000256" key="6">
    <source>
        <dbReference type="ARBA" id="ARBA00023040"/>
    </source>
</evidence>
<feature type="transmembrane region" description="Helical" evidence="10">
    <location>
        <begin position="20"/>
        <end position="47"/>
    </location>
</feature>
<name>A0ABN9EB16_9NEOB</name>
<dbReference type="InterPro" id="IPR000276">
    <property type="entry name" value="GPCR_Rhodpsn"/>
</dbReference>
<keyword evidence="4" id="KW-0552">Olfaction</keyword>
<comment type="subcellular location">
    <subcellularLocation>
        <location evidence="1">Cell membrane</location>
        <topology evidence="1">Multi-pass membrane protein</topology>
    </subcellularLocation>
</comment>
<dbReference type="InterPro" id="IPR050516">
    <property type="entry name" value="Olfactory_GPCR"/>
</dbReference>
<dbReference type="Pfam" id="PF00001">
    <property type="entry name" value="7tm_1"/>
    <property type="match status" value="1"/>
</dbReference>
<protein>
    <recommendedName>
        <fullName evidence="11">G-protein coupled receptors family 1 profile domain-containing protein</fullName>
    </recommendedName>
</protein>
<organism evidence="12 13">
    <name type="scientific">Staurois parvus</name>
    <dbReference type="NCBI Taxonomy" id="386267"/>
    <lineage>
        <taxon>Eukaryota</taxon>
        <taxon>Metazoa</taxon>
        <taxon>Chordata</taxon>
        <taxon>Craniata</taxon>
        <taxon>Vertebrata</taxon>
        <taxon>Euteleostomi</taxon>
        <taxon>Amphibia</taxon>
        <taxon>Batrachia</taxon>
        <taxon>Anura</taxon>
        <taxon>Neobatrachia</taxon>
        <taxon>Ranoidea</taxon>
        <taxon>Ranidae</taxon>
        <taxon>Staurois</taxon>
    </lineage>
</organism>
<dbReference type="PRINTS" id="PR00237">
    <property type="entry name" value="GPCRRHODOPSN"/>
</dbReference>
<dbReference type="PANTHER" id="PTHR26452">
    <property type="entry name" value="OLFACTORY RECEPTOR"/>
    <property type="match status" value="1"/>
</dbReference>
<gene>
    <name evidence="12" type="ORF">SPARVUS_LOCUS9592554</name>
</gene>
<keyword evidence="7 10" id="KW-0472">Membrane</keyword>
<feature type="transmembrane region" description="Helical" evidence="10">
    <location>
        <begin position="101"/>
        <end position="119"/>
    </location>
</feature>
<keyword evidence="4" id="KW-0716">Sensory transduction</keyword>